<dbReference type="EMBL" id="SPRW01000006">
    <property type="protein sequence ID" value="TIC69377.1"/>
    <property type="molecule type" value="Genomic_DNA"/>
</dbReference>
<dbReference type="AlphaFoldDB" id="A0AB38N079"/>
<comment type="caution">
    <text evidence="5">The sequence shown here is derived from an EMBL/GenBank/DDBJ whole genome shotgun (WGS) entry which is preliminary data.</text>
</comment>
<evidence type="ECO:0000256" key="2">
    <source>
        <dbReference type="ARBA" id="ARBA00022448"/>
    </source>
</evidence>
<reference evidence="5 6" key="1">
    <citation type="submission" date="2019-03" db="EMBL/GenBank/DDBJ databases">
        <title>Sequencing 25 genomes of Wallemia mellicola.</title>
        <authorList>
            <person name="Gostincar C."/>
        </authorList>
    </citation>
    <scope>NUCLEOTIDE SEQUENCE [LARGE SCALE GENOMIC DNA]</scope>
    <source>
        <strain evidence="5 6">EXF-1274</strain>
    </source>
</reference>
<gene>
    <name evidence="5" type="ORF">E3Q02_00896</name>
</gene>
<dbReference type="PANTHER" id="PTHR22780">
    <property type="entry name" value="ADAPTIN, ALPHA/GAMMA/EPSILON"/>
    <property type="match status" value="1"/>
</dbReference>
<keyword evidence="4" id="KW-0472">Membrane</keyword>
<proteinExistence type="predicted"/>
<evidence type="ECO:0008006" key="7">
    <source>
        <dbReference type="Google" id="ProtNLM"/>
    </source>
</evidence>
<evidence type="ECO:0000256" key="4">
    <source>
        <dbReference type="ARBA" id="ARBA00023136"/>
    </source>
</evidence>
<evidence type="ECO:0000313" key="6">
    <source>
        <dbReference type="Proteomes" id="UP000309601"/>
    </source>
</evidence>
<accession>A0AB38N079</accession>
<organism evidence="5 6">
    <name type="scientific">Wallemia mellicola</name>
    <dbReference type="NCBI Taxonomy" id="1708541"/>
    <lineage>
        <taxon>Eukaryota</taxon>
        <taxon>Fungi</taxon>
        <taxon>Dikarya</taxon>
        <taxon>Basidiomycota</taxon>
        <taxon>Wallemiomycotina</taxon>
        <taxon>Wallemiomycetes</taxon>
        <taxon>Wallemiales</taxon>
        <taxon>Wallemiaceae</taxon>
        <taxon>Wallemia</taxon>
    </lineage>
</organism>
<evidence type="ECO:0000313" key="5">
    <source>
        <dbReference type="EMBL" id="TIC69377.1"/>
    </source>
</evidence>
<sequence length="366" mass="41722">MNLFTSGAFSNKHNELIKQLEESDLDSSEPKQIKRDIQTQLSRQNLSSGVYNMENALYSAISLIERCTTIEESRIGYLYLTLHAPRVGEWNVMLVNTLKKDLESESDARILLAVTFLIHKPFMEVIPAVNLTLLQLLSHNRRFVRLRVANAISQLIAISDDGGLFDSDALMKFVKEDTSECLQNIKLDLMDKKYQNNDSTFHDVDIQQLETLIEGSEDVILRRPVYVLKILRNISVNATTLGNTRETSSPYKHAIGLEILKHAREIPTEVRSYIENLINNKTANTPNYRYAILAQLLVIPGDVANKILGEKESLYVMDTLENQDVTLRKKALQLLGHIDMNTLKQYHQMLLQVGSQLASECEEYLR</sequence>
<dbReference type="InterPro" id="IPR050840">
    <property type="entry name" value="Adaptor_Complx_Large_Subunit"/>
</dbReference>
<evidence type="ECO:0000256" key="3">
    <source>
        <dbReference type="ARBA" id="ARBA00022927"/>
    </source>
</evidence>
<name>A0AB38N079_9BASI</name>
<dbReference type="Gene3D" id="1.25.10.10">
    <property type="entry name" value="Leucine-rich Repeat Variant"/>
    <property type="match status" value="1"/>
</dbReference>
<protein>
    <recommendedName>
        <fullName evidence="7">ARM repeat-containing protein</fullName>
    </recommendedName>
</protein>
<dbReference type="InterPro" id="IPR016024">
    <property type="entry name" value="ARM-type_fold"/>
</dbReference>
<keyword evidence="2" id="KW-0813">Transport</keyword>
<dbReference type="Proteomes" id="UP000309601">
    <property type="component" value="Unassembled WGS sequence"/>
</dbReference>
<dbReference type="SUPFAM" id="SSF48371">
    <property type="entry name" value="ARM repeat"/>
    <property type="match status" value="1"/>
</dbReference>
<evidence type="ECO:0000256" key="1">
    <source>
        <dbReference type="ARBA" id="ARBA00004308"/>
    </source>
</evidence>
<dbReference type="GO" id="GO:0015031">
    <property type="term" value="P:protein transport"/>
    <property type="evidence" value="ECO:0007669"/>
    <property type="project" value="UniProtKB-KW"/>
</dbReference>
<keyword evidence="3" id="KW-0653">Protein transport</keyword>
<dbReference type="GO" id="GO:0005737">
    <property type="term" value="C:cytoplasm"/>
    <property type="evidence" value="ECO:0007669"/>
    <property type="project" value="UniProtKB-ARBA"/>
</dbReference>
<comment type="subcellular location">
    <subcellularLocation>
        <location evidence="1">Endomembrane system</location>
    </subcellularLocation>
</comment>
<dbReference type="InterPro" id="IPR011989">
    <property type="entry name" value="ARM-like"/>
</dbReference>
<dbReference type="GO" id="GO:0012505">
    <property type="term" value="C:endomembrane system"/>
    <property type="evidence" value="ECO:0007669"/>
    <property type="project" value="UniProtKB-SubCell"/>
</dbReference>